<evidence type="ECO:0000313" key="1">
    <source>
        <dbReference type="EMBL" id="SVB80977.1"/>
    </source>
</evidence>
<dbReference type="PROSITE" id="PS51257">
    <property type="entry name" value="PROKAR_LIPOPROTEIN"/>
    <property type="match status" value="1"/>
</dbReference>
<proteinExistence type="predicted"/>
<dbReference type="EMBL" id="UINC01058564">
    <property type="protein sequence ID" value="SVB80977.1"/>
    <property type="molecule type" value="Genomic_DNA"/>
</dbReference>
<sequence length="369" mass="41564">MIFCKSNLCIPLAFVVAFTMVSCQISPAQFGSENELGRDNATYYAEQLGYMNSPVYRSGDDSDILSGEMGRSTQQTKTGKVCDPDCPGDWELDPYDLWQLNFDLVRLLIVEVDIGGGWLDDDGTDALLEYCIGELGDMLCYNDTSGLGDGGRIYVPKTTNPEFIRISPNPSDGYDNVDYSIKVTLYLEDETEDDTTRSSLIDLYTKNRNFDVAGAVCSVGGQCHSSSEDPFDMFVISLWPGDILNLEFNSYKFPHRGQMVVRLSTTSDGVLDNVQFWDDDSWIFRLEPDGGVKTYYISVFTLNGESYDDMTYYIDATLLWVSQYRDPLPDFDGDGWTDHDELLCGTFYTNFFSVPSDFDDDQICDILDE</sequence>
<name>A0A382H212_9ZZZZ</name>
<reference evidence="1" key="1">
    <citation type="submission" date="2018-05" db="EMBL/GenBank/DDBJ databases">
        <authorList>
            <person name="Lanie J.A."/>
            <person name="Ng W.-L."/>
            <person name="Kazmierczak K.M."/>
            <person name="Andrzejewski T.M."/>
            <person name="Davidsen T.M."/>
            <person name="Wayne K.J."/>
            <person name="Tettelin H."/>
            <person name="Glass J.I."/>
            <person name="Rusch D."/>
            <person name="Podicherti R."/>
            <person name="Tsui H.-C.T."/>
            <person name="Winkler M.E."/>
        </authorList>
    </citation>
    <scope>NUCLEOTIDE SEQUENCE</scope>
</reference>
<organism evidence="1">
    <name type="scientific">marine metagenome</name>
    <dbReference type="NCBI Taxonomy" id="408172"/>
    <lineage>
        <taxon>unclassified sequences</taxon>
        <taxon>metagenomes</taxon>
        <taxon>ecological metagenomes</taxon>
    </lineage>
</organism>
<gene>
    <name evidence="1" type="ORF">METZ01_LOCUS233831</name>
</gene>
<feature type="non-terminal residue" evidence="1">
    <location>
        <position position="369"/>
    </location>
</feature>
<protein>
    <submittedName>
        <fullName evidence="1">Uncharacterized protein</fullName>
    </submittedName>
</protein>
<dbReference type="AlphaFoldDB" id="A0A382H212"/>
<accession>A0A382H212</accession>